<proteinExistence type="predicted"/>
<organism evidence="2 3">
    <name type="scientific">Lupinus luteus</name>
    <name type="common">European yellow lupine</name>
    <dbReference type="NCBI Taxonomy" id="3873"/>
    <lineage>
        <taxon>Eukaryota</taxon>
        <taxon>Viridiplantae</taxon>
        <taxon>Streptophyta</taxon>
        <taxon>Embryophyta</taxon>
        <taxon>Tracheophyta</taxon>
        <taxon>Spermatophyta</taxon>
        <taxon>Magnoliopsida</taxon>
        <taxon>eudicotyledons</taxon>
        <taxon>Gunneridae</taxon>
        <taxon>Pentapetalae</taxon>
        <taxon>rosids</taxon>
        <taxon>fabids</taxon>
        <taxon>Fabales</taxon>
        <taxon>Fabaceae</taxon>
        <taxon>Papilionoideae</taxon>
        <taxon>50 kb inversion clade</taxon>
        <taxon>genistoids sensu lato</taxon>
        <taxon>core genistoids</taxon>
        <taxon>Genisteae</taxon>
        <taxon>Lupinus</taxon>
    </lineage>
</organism>
<gene>
    <name evidence="2" type="ORF">LLUT_LOCUS9166</name>
</gene>
<keyword evidence="3" id="KW-1185">Reference proteome</keyword>
<feature type="chain" id="PRO_5043796830" evidence="1">
    <location>
        <begin position="24"/>
        <end position="85"/>
    </location>
</feature>
<name>A0AAV1WFG0_LUPLU</name>
<sequence length="85" mass="9575">MTTIYYIVLFLAFASTFNYIVNAAPGQVKIGLQTVVPTTGLVRFLCNSSGRFDLQRNQVHEWTVPSDKVERGVKGQWILKVTIID</sequence>
<comment type="caution">
    <text evidence="2">The sequence shown here is derived from an EMBL/GenBank/DDBJ whole genome shotgun (WGS) entry which is preliminary data.</text>
</comment>
<reference evidence="2 3" key="1">
    <citation type="submission" date="2024-03" db="EMBL/GenBank/DDBJ databases">
        <authorList>
            <person name="Martinez-Hernandez J."/>
        </authorList>
    </citation>
    <scope>NUCLEOTIDE SEQUENCE [LARGE SCALE GENOMIC DNA]</scope>
</reference>
<dbReference type="EMBL" id="CAXHTB010000006">
    <property type="protein sequence ID" value="CAL0308106.1"/>
    <property type="molecule type" value="Genomic_DNA"/>
</dbReference>
<dbReference type="Proteomes" id="UP001497480">
    <property type="component" value="Unassembled WGS sequence"/>
</dbReference>
<evidence type="ECO:0000313" key="3">
    <source>
        <dbReference type="Proteomes" id="UP001497480"/>
    </source>
</evidence>
<evidence type="ECO:0000313" key="2">
    <source>
        <dbReference type="EMBL" id="CAL0308106.1"/>
    </source>
</evidence>
<dbReference type="AlphaFoldDB" id="A0AAV1WFG0"/>
<keyword evidence="1" id="KW-0732">Signal</keyword>
<accession>A0AAV1WFG0</accession>
<protein>
    <submittedName>
        <fullName evidence="2">Uncharacterized protein</fullName>
    </submittedName>
</protein>
<feature type="signal peptide" evidence="1">
    <location>
        <begin position="1"/>
        <end position="23"/>
    </location>
</feature>
<evidence type="ECO:0000256" key="1">
    <source>
        <dbReference type="SAM" id="SignalP"/>
    </source>
</evidence>